<dbReference type="Pfam" id="PF00563">
    <property type="entry name" value="EAL"/>
    <property type="match status" value="1"/>
</dbReference>
<evidence type="ECO:0000259" key="2">
    <source>
        <dbReference type="PROSITE" id="PS50113"/>
    </source>
</evidence>
<evidence type="ECO:0000313" key="6">
    <source>
        <dbReference type="Proteomes" id="UP000185746"/>
    </source>
</evidence>
<dbReference type="InterPro" id="IPR000700">
    <property type="entry name" value="PAS-assoc_C"/>
</dbReference>
<dbReference type="InterPro" id="IPR001633">
    <property type="entry name" value="EAL_dom"/>
</dbReference>
<dbReference type="InterPro" id="IPR001610">
    <property type="entry name" value="PAC"/>
</dbReference>
<feature type="domain" description="PAC" evidence="2">
    <location>
        <begin position="322"/>
        <end position="383"/>
    </location>
</feature>
<dbReference type="InterPro" id="IPR012226">
    <property type="entry name" value="Diguanyl_cyclase/Pdiesterase"/>
</dbReference>
<reference evidence="5 6" key="1">
    <citation type="submission" date="2016-09" db="EMBL/GenBank/DDBJ databases">
        <title>Complete genome sequence of the Lysinibacillus sphaericus LMG 22257, a specie of Bacillus with ureolytic activity that can effectively biodeposit calcium carbonate.</title>
        <authorList>
            <person name="Yan W."/>
        </authorList>
    </citation>
    <scope>NUCLEOTIDE SEQUENCE [LARGE SCALE GENOMIC DNA]</scope>
    <source>
        <strain evidence="5 6">LMG 22257</strain>
    </source>
</reference>
<evidence type="ECO:0000259" key="4">
    <source>
        <dbReference type="PROSITE" id="PS50887"/>
    </source>
</evidence>
<dbReference type="PROSITE" id="PS50887">
    <property type="entry name" value="GGDEF"/>
    <property type="match status" value="1"/>
</dbReference>
<feature type="domain" description="PAC" evidence="2">
    <location>
        <begin position="79"/>
        <end position="131"/>
    </location>
</feature>
<dbReference type="NCBIfam" id="TIGR00254">
    <property type="entry name" value="GGDEF"/>
    <property type="match status" value="1"/>
</dbReference>
<proteinExistence type="predicted"/>
<dbReference type="PROSITE" id="PS50883">
    <property type="entry name" value="EAL"/>
    <property type="match status" value="1"/>
</dbReference>
<keyword evidence="6" id="KW-1185">Reference proteome</keyword>
<organism evidence="5 6">
    <name type="scientific">Sporosarcina ureilytica</name>
    <dbReference type="NCBI Taxonomy" id="298596"/>
    <lineage>
        <taxon>Bacteria</taxon>
        <taxon>Bacillati</taxon>
        <taxon>Bacillota</taxon>
        <taxon>Bacilli</taxon>
        <taxon>Bacillales</taxon>
        <taxon>Caryophanaceae</taxon>
        <taxon>Sporosarcina</taxon>
    </lineage>
</organism>
<feature type="domain" description="PAC" evidence="2">
    <location>
        <begin position="207"/>
        <end position="259"/>
    </location>
</feature>
<dbReference type="FunFam" id="3.20.20.450:FF:000001">
    <property type="entry name" value="Cyclic di-GMP phosphodiesterase yahA"/>
    <property type="match status" value="1"/>
</dbReference>
<name>A0A1D8JCN9_9BACL</name>
<dbReference type="SUPFAM" id="SSF141868">
    <property type="entry name" value="EAL domain-like"/>
    <property type="match status" value="1"/>
</dbReference>
<dbReference type="InterPro" id="IPR035965">
    <property type="entry name" value="PAS-like_dom_sf"/>
</dbReference>
<dbReference type="Gene3D" id="3.20.20.450">
    <property type="entry name" value="EAL domain"/>
    <property type="match status" value="1"/>
</dbReference>
<dbReference type="Proteomes" id="UP000185746">
    <property type="component" value="Chromosome"/>
</dbReference>
<dbReference type="PANTHER" id="PTHR44757">
    <property type="entry name" value="DIGUANYLATE CYCLASE DGCP"/>
    <property type="match status" value="1"/>
</dbReference>
<dbReference type="SMART" id="SM00052">
    <property type="entry name" value="EAL"/>
    <property type="match status" value="1"/>
</dbReference>
<dbReference type="CDD" id="cd00130">
    <property type="entry name" value="PAS"/>
    <property type="match status" value="2"/>
</dbReference>
<dbReference type="PIRSF" id="PIRSF005925">
    <property type="entry name" value="Dos"/>
    <property type="match status" value="1"/>
</dbReference>
<dbReference type="NCBIfam" id="TIGR00229">
    <property type="entry name" value="sensory_box"/>
    <property type="match status" value="2"/>
</dbReference>
<dbReference type="InterPro" id="IPR029787">
    <property type="entry name" value="Nucleotide_cyclase"/>
</dbReference>
<evidence type="ECO:0000259" key="1">
    <source>
        <dbReference type="PROSITE" id="PS50112"/>
    </source>
</evidence>
<dbReference type="InterPro" id="IPR000014">
    <property type="entry name" value="PAS"/>
</dbReference>
<dbReference type="EMBL" id="CP017560">
    <property type="protein sequence ID" value="AOV06471.1"/>
    <property type="molecule type" value="Genomic_DNA"/>
</dbReference>
<gene>
    <name evidence="5" type="ORF">BI350_01850</name>
</gene>
<evidence type="ECO:0000313" key="5">
    <source>
        <dbReference type="EMBL" id="AOV06471.1"/>
    </source>
</evidence>
<feature type="domain" description="PAS" evidence="1">
    <location>
        <begin position="135"/>
        <end position="180"/>
    </location>
</feature>
<dbReference type="Pfam" id="PF13426">
    <property type="entry name" value="PAS_9"/>
    <property type="match status" value="2"/>
</dbReference>
<dbReference type="SMART" id="SM00091">
    <property type="entry name" value="PAS"/>
    <property type="match status" value="2"/>
</dbReference>
<dbReference type="InterPro" id="IPR052155">
    <property type="entry name" value="Biofilm_reg_signaling"/>
</dbReference>
<feature type="domain" description="EAL" evidence="3">
    <location>
        <begin position="556"/>
        <end position="807"/>
    </location>
</feature>
<dbReference type="PANTHER" id="PTHR44757:SF2">
    <property type="entry name" value="BIOFILM ARCHITECTURE MAINTENANCE PROTEIN MBAA"/>
    <property type="match status" value="1"/>
</dbReference>
<protein>
    <submittedName>
        <fullName evidence="5">PAS domain S-box protein</fullName>
    </submittedName>
</protein>
<dbReference type="Pfam" id="PF00990">
    <property type="entry name" value="GGDEF"/>
    <property type="match status" value="1"/>
</dbReference>
<dbReference type="SUPFAM" id="SSF55073">
    <property type="entry name" value="Nucleotide cyclase"/>
    <property type="match status" value="1"/>
</dbReference>
<dbReference type="SMART" id="SM00267">
    <property type="entry name" value="GGDEF"/>
    <property type="match status" value="1"/>
</dbReference>
<dbReference type="Gene3D" id="3.30.450.20">
    <property type="entry name" value="PAS domain"/>
    <property type="match status" value="3"/>
</dbReference>
<sequence length="807" mass="92556">MLTTIKNTSSIPLLLEEKLCISIFDCNGIILHVNHLFCQLAMYEEYELIGKHYSLLTSTEAFDQFISDITVAIKEKNIAQRKVKRIAKDGTAYWVQATIVPVLNENGVIEKFISFDIDVTNQVLAEKKYAETLKDLHNIENALDQSTVVVITDQRGVITYVNEKFCRLSQYSSNELIGQTHRIINSGYHQKSFFKDMWRTIGNGKIWKGDIKNRAKDGTEYWVNTTIVPFLNEKNIPYQYIAIRTDITARKEAEQSLKIALRNDFQQTVKNLQNGIFKYTDDGQGGIAITLLEGRLVERLNLSLSDIVKNNIPHPFSQKELMDYKSLLRRTLQGEINHFEISYFNYTFLIYLSPIFENGVVTEVVGTIIDITERKEAEKQIERMAYYDFLTKLPNRRLFEKEVEINIENAKRNNESFAIMFIDLDRFKHINDSMGHAIGDELLKGVSHRLTRLIRENDIVCRQGGDEFVILLSRTDSHEAESIAKRLLDDLSEPFTFQEFDMFVNASIGISLYPKDGVTFEQLMSNADTAMFQAKEKQTNTYQFYTEELHREIMEKSILGTDLRRALKENQFELHYQPQVDLKTGTITGVEALIRWKHPTQGLISPARFIPIAEETGSIVAIGKWVLETACAQAKQWQIAGFPPVQINVNVSTQQFKQLTFVDQVKETLIKTGLHPGYLNLEITESMTSDVQHCKIMLSELRDLGVNVSIDDFGTGYSSLSYLSEYPITHLKIDQVFVQELNQSNRAIVKTIINLASNLNLQVVAEGVETKEQLDFLKTLDCDKVQGYFYSKPLPHEQIEPLLLQNF</sequence>
<evidence type="ECO:0000259" key="3">
    <source>
        <dbReference type="PROSITE" id="PS50883"/>
    </source>
</evidence>
<dbReference type="KEGG" id="surl:BI350_01850"/>
<dbReference type="SUPFAM" id="SSF55785">
    <property type="entry name" value="PYP-like sensor domain (PAS domain)"/>
    <property type="match status" value="3"/>
</dbReference>
<dbReference type="CDD" id="cd01948">
    <property type="entry name" value="EAL"/>
    <property type="match status" value="1"/>
</dbReference>
<dbReference type="InterPro" id="IPR043128">
    <property type="entry name" value="Rev_trsase/Diguanyl_cyclase"/>
</dbReference>
<dbReference type="SMART" id="SM00086">
    <property type="entry name" value="PAC"/>
    <property type="match status" value="3"/>
</dbReference>
<dbReference type="RefSeq" id="WP_075526576.1">
    <property type="nucleotide sequence ID" value="NZ_CP017560.1"/>
</dbReference>
<dbReference type="InterPro" id="IPR000160">
    <property type="entry name" value="GGDEF_dom"/>
</dbReference>
<dbReference type="AlphaFoldDB" id="A0A1D8JCN9"/>
<dbReference type="PROSITE" id="PS50112">
    <property type="entry name" value="PAS"/>
    <property type="match status" value="1"/>
</dbReference>
<dbReference type="PROSITE" id="PS50113">
    <property type="entry name" value="PAC"/>
    <property type="match status" value="3"/>
</dbReference>
<accession>A0A1D8JCN9</accession>
<dbReference type="CDD" id="cd01949">
    <property type="entry name" value="GGDEF"/>
    <property type="match status" value="1"/>
</dbReference>
<dbReference type="InterPro" id="IPR035919">
    <property type="entry name" value="EAL_sf"/>
</dbReference>
<dbReference type="FunFam" id="3.30.70.270:FF:000001">
    <property type="entry name" value="Diguanylate cyclase domain protein"/>
    <property type="match status" value="1"/>
</dbReference>
<feature type="domain" description="GGDEF" evidence="4">
    <location>
        <begin position="415"/>
        <end position="547"/>
    </location>
</feature>
<dbReference type="Gene3D" id="3.30.70.270">
    <property type="match status" value="1"/>
</dbReference>